<evidence type="ECO:0000313" key="4">
    <source>
        <dbReference type="Proteomes" id="UP000606193"/>
    </source>
</evidence>
<keyword evidence="4" id="KW-1185">Reference proteome</keyword>
<dbReference type="EMBL" id="JACRSX010000005">
    <property type="protein sequence ID" value="MBC8562181.1"/>
    <property type="molecule type" value="Genomic_DNA"/>
</dbReference>
<dbReference type="Gene3D" id="1.10.1040.20">
    <property type="entry name" value="ProC-like, C-terminal domain"/>
    <property type="match status" value="1"/>
</dbReference>
<reference evidence="3 4" key="1">
    <citation type="submission" date="2020-08" db="EMBL/GenBank/DDBJ databases">
        <title>Genome public.</title>
        <authorList>
            <person name="Liu C."/>
            <person name="Sun Q."/>
        </authorList>
    </citation>
    <scope>NUCLEOTIDE SEQUENCE [LARGE SCALE GENOMIC DNA]</scope>
    <source>
        <strain evidence="3 4">NSJ-37</strain>
    </source>
</reference>
<dbReference type="SUPFAM" id="SSF48179">
    <property type="entry name" value="6-phosphogluconate dehydrogenase C-terminal domain-like"/>
    <property type="match status" value="1"/>
</dbReference>
<evidence type="ECO:0000259" key="1">
    <source>
        <dbReference type="Pfam" id="PF03807"/>
    </source>
</evidence>
<dbReference type="PANTHER" id="PTHR40459:SF1">
    <property type="entry name" value="CONSERVED HYPOTHETICAL ALANINE AND LEUCINE RICH PROTEIN"/>
    <property type="match status" value="1"/>
</dbReference>
<protein>
    <submittedName>
        <fullName evidence="3">DUF2520 domain-containing protein</fullName>
    </submittedName>
</protein>
<dbReference type="RefSeq" id="WP_249297685.1">
    <property type="nucleotide sequence ID" value="NZ_JACRSX010000005.1"/>
</dbReference>
<dbReference type="Pfam" id="PF03807">
    <property type="entry name" value="F420_oxidored"/>
    <property type="match status" value="1"/>
</dbReference>
<dbReference type="PANTHER" id="PTHR40459">
    <property type="entry name" value="CONSERVED HYPOTHETICAL ALANINE AND LEUCINE RICH PROTEIN"/>
    <property type="match status" value="1"/>
</dbReference>
<dbReference type="InterPro" id="IPR037108">
    <property type="entry name" value="TM1727-like_C_sf"/>
</dbReference>
<feature type="domain" description="DUF2520" evidence="2">
    <location>
        <begin position="133"/>
        <end position="257"/>
    </location>
</feature>
<dbReference type="Gene3D" id="3.40.50.720">
    <property type="entry name" value="NAD(P)-binding Rossmann-like Domain"/>
    <property type="match status" value="1"/>
</dbReference>
<dbReference type="Proteomes" id="UP000606193">
    <property type="component" value="Unassembled WGS sequence"/>
</dbReference>
<organism evidence="3 4">
    <name type="scientific">Jutongia huaianensis</name>
    <dbReference type="NCBI Taxonomy" id="2763668"/>
    <lineage>
        <taxon>Bacteria</taxon>
        <taxon>Bacillati</taxon>
        <taxon>Bacillota</taxon>
        <taxon>Clostridia</taxon>
        <taxon>Lachnospirales</taxon>
        <taxon>Lachnospiraceae</taxon>
        <taxon>Jutongia</taxon>
    </lineage>
</organism>
<dbReference type="SUPFAM" id="SSF51735">
    <property type="entry name" value="NAD(P)-binding Rossmann-fold domains"/>
    <property type="match status" value="1"/>
</dbReference>
<comment type="caution">
    <text evidence="3">The sequence shown here is derived from an EMBL/GenBank/DDBJ whole genome shotgun (WGS) entry which is preliminary data.</text>
</comment>
<proteinExistence type="predicted"/>
<name>A0ABR7N0L5_9FIRM</name>
<dbReference type="InterPro" id="IPR028939">
    <property type="entry name" value="P5C_Rdtase_cat_N"/>
</dbReference>
<dbReference type="InterPro" id="IPR008927">
    <property type="entry name" value="6-PGluconate_DH-like_C_sf"/>
</dbReference>
<feature type="domain" description="Pyrroline-5-carboxylate reductase catalytic N-terminal" evidence="1">
    <location>
        <begin position="2"/>
        <end position="86"/>
    </location>
</feature>
<dbReference type="Pfam" id="PF10728">
    <property type="entry name" value="DUF2520"/>
    <property type="match status" value="1"/>
</dbReference>
<accession>A0ABR7N0L5</accession>
<dbReference type="InterPro" id="IPR036291">
    <property type="entry name" value="NAD(P)-bd_dom_sf"/>
</dbReference>
<gene>
    <name evidence="3" type="ORF">H8704_05990</name>
</gene>
<dbReference type="InterPro" id="IPR018931">
    <property type="entry name" value="DUF2520"/>
</dbReference>
<sequence>MRIGIIGAGKVGTTLGKYLSIHGKNVTGFYSRTHESADEAATFAETETYSSLCKLVEKSDVIFITTPDGVIPQVWGDLLHQDISNRIICHFSGSLSSHVFSGREEAGASGISMHPMYAFSDKFHSYEQFHTAYLTLEGDPEAVAVMKPMWEAIGHHVLTLKAEDKIKYHAAAAMASNEMLGLMQASLDILSECGFSEKDSMALLTPLVQGNIASMLEKGCVNALTGPVERGDAQTVRKHLQALEGSKAGKIYQSLGSTMVELAKRRNPDRDYTPIQTLFEKSVD</sequence>
<evidence type="ECO:0000259" key="2">
    <source>
        <dbReference type="Pfam" id="PF10728"/>
    </source>
</evidence>
<evidence type="ECO:0000313" key="3">
    <source>
        <dbReference type="EMBL" id="MBC8562181.1"/>
    </source>
</evidence>